<dbReference type="EMBL" id="JAULSO010000001">
    <property type="protein sequence ID" value="KAK3695407.1"/>
    <property type="molecule type" value="Genomic_DNA"/>
</dbReference>
<accession>A0AAE0XM16</accession>
<feature type="region of interest" description="Disordered" evidence="1">
    <location>
        <begin position="85"/>
        <end position="110"/>
    </location>
</feature>
<reference evidence="3" key="2">
    <citation type="submission" date="2023-06" db="EMBL/GenBank/DDBJ databases">
        <authorList>
            <consortium name="Lawrence Berkeley National Laboratory"/>
            <person name="Haridas S."/>
            <person name="Hensen N."/>
            <person name="Bonometti L."/>
            <person name="Westerberg I."/>
            <person name="Brannstrom I.O."/>
            <person name="Guillou S."/>
            <person name="Cros-Aarteil S."/>
            <person name="Calhoun S."/>
            <person name="Kuo A."/>
            <person name="Mondo S."/>
            <person name="Pangilinan J."/>
            <person name="Riley R."/>
            <person name="Labutti K."/>
            <person name="Andreopoulos B."/>
            <person name="Lipzen A."/>
            <person name="Chen C."/>
            <person name="Yanf M."/>
            <person name="Daum C."/>
            <person name="Ng V."/>
            <person name="Clum A."/>
            <person name="Steindorff A."/>
            <person name="Ohm R."/>
            <person name="Martin F."/>
            <person name="Silar P."/>
            <person name="Natvig D."/>
            <person name="Lalanne C."/>
            <person name="Gautier V."/>
            <person name="Ament-Velasquez S.L."/>
            <person name="Kruys A."/>
            <person name="Hutchinson M.I."/>
            <person name="Powell A.J."/>
            <person name="Barry K."/>
            <person name="Miller A.N."/>
            <person name="Grigoriev I.V."/>
            <person name="Debuchy R."/>
            <person name="Gladieux P."/>
            <person name="Thoren M.H."/>
            <person name="Johannesson H."/>
        </authorList>
    </citation>
    <scope>NUCLEOTIDE SEQUENCE</scope>
    <source>
        <strain evidence="3">CBS 314.62</strain>
    </source>
</reference>
<organism evidence="3 4">
    <name type="scientific">Podospora appendiculata</name>
    <dbReference type="NCBI Taxonomy" id="314037"/>
    <lineage>
        <taxon>Eukaryota</taxon>
        <taxon>Fungi</taxon>
        <taxon>Dikarya</taxon>
        <taxon>Ascomycota</taxon>
        <taxon>Pezizomycotina</taxon>
        <taxon>Sordariomycetes</taxon>
        <taxon>Sordariomycetidae</taxon>
        <taxon>Sordariales</taxon>
        <taxon>Podosporaceae</taxon>
        <taxon>Podospora</taxon>
    </lineage>
</organism>
<comment type="caution">
    <text evidence="3">The sequence shown here is derived from an EMBL/GenBank/DDBJ whole genome shotgun (WGS) entry which is preliminary data.</text>
</comment>
<feature type="signal peptide" evidence="2">
    <location>
        <begin position="1"/>
        <end position="25"/>
    </location>
</feature>
<evidence type="ECO:0000256" key="2">
    <source>
        <dbReference type="SAM" id="SignalP"/>
    </source>
</evidence>
<evidence type="ECO:0000256" key="1">
    <source>
        <dbReference type="SAM" id="MobiDB-lite"/>
    </source>
</evidence>
<name>A0AAE0XM16_9PEZI</name>
<protein>
    <submittedName>
        <fullName evidence="3">Uncharacterized protein</fullName>
    </submittedName>
</protein>
<feature type="chain" id="PRO_5042236731" evidence="2">
    <location>
        <begin position="26"/>
        <end position="152"/>
    </location>
</feature>
<dbReference type="AlphaFoldDB" id="A0AAE0XM16"/>
<proteinExistence type="predicted"/>
<keyword evidence="4" id="KW-1185">Reference proteome</keyword>
<dbReference type="Proteomes" id="UP001270362">
    <property type="component" value="Unassembled WGS sequence"/>
</dbReference>
<gene>
    <name evidence="3" type="ORF">B0T22DRAFT_104905</name>
</gene>
<evidence type="ECO:0000313" key="4">
    <source>
        <dbReference type="Proteomes" id="UP001270362"/>
    </source>
</evidence>
<reference evidence="3" key="1">
    <citation type="journal article" date="2023" name="Mol. Phylogenet. Evol.">
        <title>Genome-scale phylogeny and comparative genomics of the fungal order Sordariales.</title>
        <authorList>
            <person name="Hensen N."/>
            <person name="Bonometti L."/>
            <person name="Westerberg I."/>
            <person name="Brannstrom I.O."/>
            <person name="Guillou S."/>
            <person name="Cros-Aarteil S."/>
            <person name="Calhoun S."/>
            <person name="Haridas S."/>
            <person name="Kuo A."/>
            <person name="Mondo S."/>
            <person name="Pangilinan J."/>
            <person name="Riley R."/>
            <person name="LaButti K."/>
            <person name="Andreopoulos B."/>
            <person name="Lipzen A."/>
            <person name="Chen C."/>
            <person name="Yan M."/>
            <person name="Daum C."/>
            <person name="Ng V."/>
            <person name="Clum A."/>
            <person name="Steindorff A."/>
            <person name="Ohm R.A."/>
            <person name="Martin F."/>
            <person name="Silar P."/>
            <person name="Natvig D.O."/>
            <person name="Lalanne C."/>
            <person name="Gautier V."/>
            <person name="Ament-Velasquez S.L."/>
            <person name="Kruys A."/>
            <person name="Hutchinson M.I."/>
            <person name="Powell A.J."/>
            <person name="Barry K."/>
            <person name="Miller A.N."/>
            <person name="Grigoriev I.V."/>
            <person name="Debuchy R."/>
            <person name="Gladieux P."/>
            <person name="Hiltunen Thoren M."/>
            <person name="Johannesson H."/>
        </authorList>
    </citation>
    <scope>NUCLEOTIDE SEQUENCE</scope>
    <source>
        <strain evidence="3">CBS 314.62</strain>
    </source>
</reference>
<keyword evidence="2" id="KW-0732">Signal</keyword>
<sequence>MQVPSPPAIPVAIFTSLALLSVPRGLPTSWLMGSLAGCGCEFAGWKHGTATRATVPGRQISLEKRALFPGPKNLPIPSMDVVPGKLQPLPAPRPSSITHPLHLDPSRSTKQPLPWLLRSPGPWLPHTTLANTPYTAQQRHAPAEEEQNSRVT</sequence>
<evidence type="ECO:0000313" key="3">
    <source>
        <dbReference type="EMBL" id="KAK3695407.1"/>
    </source>
</evidence>